<dbReference type="EMBL" id="CAJVQA010001406">
    <property type="protein sequence ID" value="CAG8513233.1"/>
    <property type="molecule type" value="Genomic_DNA"/>
</dbReference>
<feature type="compositionally biased region" description="Acidic residues" evidence="1">
    <location>
        <begin position="17"/>
        <end position="27"/>
    </location>
</feature>
<evidence type="ECO:0000313" key="2">
    <source>
        <dbReference type="EMBL" id="CAG8513233.1"/>
    </source>
</evidence>
<gene>
    <name evidence="2" type="ORF">CPELLU_LOCUS3021</name>
</gene>
<comment type="caution">
    <text evidence="2">The sequence shown here is derived from an EMBL/GenBank/DDBJ whole genome shotgun (WGS) entry which is preliminary data.</text>
</comment>
<organism evidence="2 3">
    <name type="scientific">Cetraspora pellucida</name>
    <dbReference type="NCBI Taxonomy" id="1433469"/>
    <lineage>
        <taxon>Eukaryota</taxon>
        <taxon>Fungi</taxon>
        <taxon>Fungi incertae sedis</taxon>
        <taxon>Mucoromycota</taxon>
        <taxon>Glomeromycotina</taxon>
        <taxon>Glomeromycetes</taxon>
        <taxon>Diversisporales</taxon>
        <taxon>Gigasporaceae</taxon>
        <taxon>Cetraspora</taxon>
    </lineage>
</organism>
<sequence length="158" mass="18130">LYPSLFRRIVLKADNVDNNDDDNDNNEDGTKIEKDGIENDLKELEWYSEKAKEGNSYRLLILDDRKYPITAKEEVLNIGIEVEKDQMLTNIEPMAEGTNENEKSETPNHNCHKIVNIEEDKNGIEVEKEKCKALRYLPMYGPCIFDPGGLTLSRGTRP</sequence>
<evidence type="ECO:0000256" key="1">
    <source>
        <dbReference type="SAM" id="MobiDB-lite"/>
    </source>
</evidence>
<accession>A0A9N9A102</accession>
<evidence type="ECO:0000313" key="3">
    <source>
        <dbReference type="Proteomes" id="UP000789759"/>
    </source>
</evidence>
<dbReference type="AlphaFoldDB" id="A0A9N9A102"/>
<feature type="region of interest" description="Disordered" evidence="1">
    <location>
        <begin position="15"/>
        <end position="34"/>
    </location>
</feature>
<proteinExistence type="predicted"/>
<keyword evidence="3" id="KW-1185">Reference proteome</keyword>
<feature type="non-terminal residue" evidence="2">
    <location>
        <position position="158"/>
    </location>
</feature>
<dbReference type="Proteomes" id="UP000789759">
    <property type="component" value="Unassembled WGS sequence"/>
</dbReference>
<protein>
    <submittedName>
        <fullName evidence="2">7349_t:CDS:1</fullName>
    </submittedName>
</protein>
<name>A0A9N9A102_9GLOM</name>
<reference evidence="2" key="1">
    <citation type="submission" date="2021-06" db="EMBL/GenBank/DDBJ databases">
        <authorList>
            <person name="Kallberg Y."/>
            <person name="Tangrot J."/>
            <person name="Rosling A."/>
        </authorList>
    </citation>
    <scope>NUCLEOTIDE SEQUENCE</scope>
    <source>
        <strain evidence="2">FL966</strain>
    </source>
</reference>